<name>A0AAE0SMK5_9BIVA</name>
<dbReference type="Proteomes" id="UP001195483">
    <property type="component" value="Unassembled WGS sequence"/>
</dbReference>
<accession>A0AAE0SMK5</accession>
<evidence type="ECO:0000313" key="2">
    <source>
        <dbReference type="Proteomes" id="UP001195483"/>
    </source>
</evidence>
<protein>
    <submittedName>
        <fullName evidence="1">Uncharacterized protein</fullName>
    </submittedName>
</protein>
<reference evidence="1" key="3">
    <citation type="submission" date="2023-05" db="EMBL/GenBank/DDBJ databases">
        <authorList>
            <person name="Smith C.H."/>
        </authorList>
    </citation>
    <scope>NUCLEOTIDE SEQUENCE</scope>
    <source>
        <strain evidence="1">CHS0354</strain>
        <tissue evidence="1">Mantle</tissue>
    </source>
</reference>
<comment type="caution">
    <text evidence="1">The sequence shown here is derived from an EMBL/GenBank/DDBJ whole genome shotgun (WGS) entry which is preliminary data.</text>
</comment>
<proteinExistence type="predicted"/>
<dbReference type="AlphaFoldDB" id="A0AAE0SMK5"/>
<reference evidence="1" key="2">
    <citation type="journal article" date="2021" name="Genome Biol. Evol.">
        <title>Developing a high-quality reference genome for a parasitic bivalve with doubly uniparental inheritance (Bivalvia: Unionida).</title>
        <authorList>
            <person name="Smith C.H."/>
        </authorList>
    </citation>
    <scope>NUCLEOTIDE SEQUENCE</scope>
    <source>
        <strain evidence="1">CHS0354</strain>
        <tissue evidence="1">Mantle</tissue>
    </source>
</reference>
<organism evidence="1 2">
    <name type="scientific">Potamilus streckersoni</name>
    <dbReference type="NCBI Taxonomy" id="2493646"/>
    <lineage>
        <taxon>Eukaryota</taxon>
        <taxon>Metazoa</taxon>
        <taxon>Spiralia</taxon>
        <taxon>Lophotrochozoa</taxon>
        <taxon>Mollusca</taxon>
        <taxon>Bivalvia</taxon>
        <taxon>Autobranchia</taxon>
        <taxon>Heteroconchia</taxon>
        <taxon>Palaeoheterodonta</taxon>
        <taxon>Unionida</taxon>
        <taxon>Unionoidea</taxon>
        <taxon>Unionidae</taxon>
        <taxon>Ambleminae</taxon>
        <taxon>Lampsilini</taxon>
        <taxon>Potamilus</taxon>
    </lineage>
</organism>
<sequence>MNKVKSSGHDTDDVMELLEANTYFISSRTKETCRQVLRILHNDVEELKMLWAAKTFESLMFQLASEKNKQRNVSESEFHLRRRHGLPTGLSIGLDSLLLTSLSLLHEFLSLQVVLVADCGPVDPCDLTVGTQHALNISVCFDTL</sequence>
<keyword evidence="2" id="KW-1185">Reference proteome</keyword>
<dbReference type="EMBL" id="JAEAOA010000477">
    <property type="protein sequence ID" value="KAK3594188.1"/>
    <property type="molecule type" value="Genomic_DNA"/>
</dbReference>
<gene>
    <name evidence="1" type="ORF">CHS0354_007088</name>
</gene>
<reference evidence="1" key="1">
    <citation type="journal article" date="2021" name="Genome Biol. Evol.">
        <title>A High-Quality Reference Genome for a Parasitic Bivalve with Doubly Uniparental Inheritance (Bivalvia: Unionida).</title>
        <authorList>
            <person name="Smith C.H."/>
        </authorList>
    </citation>
    <scope>NUCLEOTIDE SEQUENCE</scope>
    <source>
        <strain evidence="1">CHS0354</strain>
    </source>
</reference>
<evidence type="ECO:0000313" key="1">
    <source>
        <dbReference type="EMBL" id="KAK3594188.1"/>
    </source>
</evidence>